<feature type="transmembrane region" description="Helical" evidence="1">
    <location>
        <begin position="98"/>
        <end position="115"/>
    </location>
</feature>
<evidence type="ECO:0008006" key="4">
    <source>
        <dbReference type="Google" id="ProtNLM"/>
    </source>
</evidence>
<organism evidence="2 3">
    <name type="scientific">Solihabitans fulvus</name>
    <dbReference type="NCBI Taxonomy" id="1892852"/>
    <lineage>
        <taxon>Bacteria</taxon>
        <taxon>Bacillati</taxon>
        <taxon>Actinomycetota</taxon>
        <taxon>Actinomycetes</taxon>
        <taxon>Pseudonocardiales</taxon>
        <taxon>Pseudonocardiaceae</taxon>
        <taxon>Solihabitans</taxon>
    </lineage>
</organism>
<proteinExistence type="predicted"/>
<feature type="transmembrane region" description="Helical" evidence="1">
    <location>
        <begin position="37"/>
        <end position="56"/>
    </location>
</feature>
<dbReference type="Proteomes" id="UP000323454">
    <property type="component" value="Unassembled WGS sequence"/>
</dbReference>
<protein>
    <recommendedName>
        <fullName evidence="4">Integral membrane protein</fullName>
    </recommendedName>
</protein>
<keyword evidence="3" id="KW-1185">Reference proteome</keyword>
<keyword evidence="1" id="KW-0472">Membrane</keyword>
<feature type="transmembrane region" description="Helical" evidence="1">
    <location>
        <begin position="127"/>
        <end position="148"/>
    </location>
</feature>
<feature type="transmembrane region" description="Helical" evidence="1">
    <location>
        <begin position="61"/>
        <end position="78"/>
    </location>
</feature>
<reference evidence="2 3" key="1">
    <citation type="submission" date="2019-09" db="EMBL/GenBank/DDBJ databases">
        <title>Goodfellowia gen. nov., a new genus of the Pseudonocardineae related to Actinoalloteichus, containing Goodfellowia coeruleoviolacea gen. nov., comb. nov. gen. nov., comb. nov.</title>
        <authorList>
            <person name="Labeda D."/>
        </authorList>
    </citation>
    <scope>NUCLEOTIDE SEQUENCE [LARGE SCALE GENOMIC DNA]</scope>
    <source>
        <strain evidence="2 3">AN110305</strain>
    </source>
</reference>
<dbReference type="AlphaFoldDB" id="A0A5B2WXX5"/>
<keyword evidence="1" id="KW-0812">Transmembrane</keyword>
<evidence type="ECO:0000313" key="3">
    <source>
        <dbReference type="Proteomes" id="UP000323454"/>
    </source>
</evidence>
<comment type="caution">
    <text evidence="2">The sequence shown here is derived from an EMBL/GenBank/DDBJ whole genome shotgun (WGS) entry which is preliminary data.</text>
</comment>
<accession>A0A5B2WXX5</accession>
<name>A0A5B2WXX5_9PSEU</name>
<feature type="transmembrane region" description="Helical" evidence="1">
    <location>
        <begin position="154"/>
        <end position="173"/>
    </location>
</feature>
<dbReference type="EMBL" id="VUOB01000058">
    <property type="protein sequence ID" value="KAA2255249.1"/>
    <property type="molecule type" value="Genomic_DNA"/>
</dbReference>
<gene>
    <name evidence="2" type="ORF">F0L68_28785</name>
</gene>
<evidence type="ECO:0000256" key="1">
    <source>
        <dbReference type="SAM" id="Phobius"/>
    </source>
</evidence>
<dbReference type="OrthoDB" id="8535577at2"/>
<evidence type="ECO:0000313" key="2">
    <source>
        <dbReference type="EMBL" id="KAA2255249.1"/>
    </source>
</evidence>
<reference evidence="2 3" key="2">
    <citation type="submission" date="2019-09" db="EMBL/GenBank/DDBJ databases">
        <authorList>
            <person name="Jin C."/>
        </authorList>
    </citation>
    <scope>NUCLEOTIDE SEQUENCE [LARGE SCALE GENOMIC DNA]</scope>
    <source>
        <strain evidence="2 3">AN110305</strain>
    </source>
</reference>
<sequence length="221" mass="23942">MLVAFVGTFVLTRLVVRMIRAGRGPFRNVSVGGLHVHHLVPGIFLMFLGGAGYVAFAPSGLAGHLLAVAFGVGAALTFDEFALWLHLKDVYWQDEGRASVDTVVLAAGVLALLVLGSKPFGDPLEDVPPWVVLAVYLVEIALVVLAAVKGRYRLALFGILAPPLAWWAAARLARPGSRWARRRYPPGSRKQLRSARRFRADSAARWRAVLDWIGGSPGDGR</sequence>
<keyword evidence="1" id="KW-1133">Transmembrane helix</keyword>